<dbReference type="GeneID" id="36404452"/>
<dbReference type="AlphaFoldDB" id="A0A0P1A448"/>
<keyword evidence="4" id="KW-0472">Membrane</keyword>
<dbReference type="PANTHER" id="PTHR43184">
    <property type="entry name" value="MAJOR FACILITATOR SUPERFAMILY TRANSPORTER 16, ISOFORM B"/>
    <property type="match status" value="1"/>
</dbReference>
<dbReference type="SUPFAM" id="SSF103473">
    <property type="entry name" value="MFS general substrate transporter"/>
    <property type="match status" value="1"/>
</dbReference>
<dbReference type="RefSeq" id="XP_024571639.1">
    <property type="nucleotide sequence ID" value="XM_024722315.1"/>
</dbReference>
<accession>A0A0P1A448</accession>
<organism evidence="5 6">
    <name type="scientific">Plasmopara halstedii</name>
    <name type="common">Downy mildew of sunflower</name>
    <dbReference type="NCBI Taxonomy" id="4781"/>
    <lineage>
        <taxon>Eukaryota</taxon>
        <taxon>Sar</taxon>
        <taxon>Stramenopiles</taxon>
        <taxon>Oomycota</taxon>
        <taxon>Peronosporomycetes</taxon>
        <taxon>Peronosporales</taxon>
        <taxon>Peronosporaceae</taxon>
        <taxon>Plasmopara</taxon>
    </lineage>
</organism>
<evidence type="ECO:0000256" key="4">
    <source>
        <dbReference type="ARBA" id="ARBA00023136"/>
    </source>
</evidence>
<reference evidence="6" key="1">
    <citation type="submission" date="2014-09" db="EMBL/GenBank/DDBJ databases">
        <authorList>
            <person name="Sharma Rahul"/>
            <person name="Thines Marco"/>
        </authorList>
    </citation>
    <scope>NUCLEOTIDE SEQUENCE [LARGE SCALE GENOMIC DNA]</scope>
</reference>
<name>A0A0P1A448_PLAHL</name>
<dbReference type="GO" id="GO:0005789">
    <property type="term" value="C:endoplasmic reticulum membrane"/>
    <property type="evidence" value="ECO:0007669"/>
    <property type="project" value="TreeGrafter"/>
</dbReference>
<dbReference type="PANTHER" id="PTHR43184:SF12">
    <property type="entry name" value="SUGAR PHOSPHATE EXCHANGER 3"/>
    <property type="match status" value="1"/>
</dbReference>
<evidence type="ECO:0000256" key="2">
    <source>
        <dbReference type="ARBA" id="ARBA00022692"/>
    </source>
</evidence>
<evidence type="ECO:0000313" key="6">
    <source>
        <dbReference type="Proteomes" id="UP000054928"/>
    </source>
</evidence>
<dbReference type="Gene3D" id="1.20.1250.20">
    <property type="entry name" value="MFS general substrate transporter like domains"/>
    <property type="match status" value="1"/>
</dbReference>
<protein>
    <submittedName>
        <fullName evidence="5">Sugar phosphate</fullName>
    </submittedName>
</protein>
<sequence>MFVPFSKTAQASTHNCWWYVGYSSYALLLGLGELGNIHALSYCTILWGLNGLIQSSGNVSVMGKWFNENERGAVLGIWSGNGCLGNTVVTVVVASMFALVEKALAWKIALVVAAGLDSKDVAYRYERSEDAKPDVAIHKDQTELM</sequence>
<evidence type="ECO:0000256" key="3">
    <source>
        <dbReference type="ARBA" id="ARBA00022989"/>
    </source>
</evidence>
<keyword evidence="2" id="KW-0812">Transmembrane</keyword>
<proteinExistence type="predicted"/>
<evidence type="ECO:0000256" key="1">
    <source>
        <dbReference type="ARBA" id="ARBA00004141"/>
    </source>
</evidence>
<dbReference type="STRING" id="4781.A0A0P1A448"/>
<dbReference type="InterPro" id="IPR036259">
    <property type="entry name" value="MFS_trans_sf"/>
</dbReference>
<evidence type="ECO:0000313" key="5">
    <source>
        <dbReference type="EMBL" id="CEG35270.1"/>
    </source>
</evidence>
<dbReference type="EMBL" id="CCYD01000041">
    <property type="protein sequence ID" value="CEG35270.1"/>
    <property type="molecule type" value="Genomic_DNA"/>
</dbReference>
<keyword evidence="3" id="KW-1133">Transmembrane helix</keyword>
<dbReference type="OrthoDB" id="3639251at2759"/>
<dbReference type="Proteomes" id="UP000054928">
    <property type="component" value="Unassembled WGS sequence"/>
</dbReference>
<comment type="subcellular location">
    <subcellularLocation>
        <location evidence="1">Membrane</location>
        <topology evidence="1">Multi-pass membrane protein</topology>
    </subcellularLocation>
</comment>
<keyword evidence="6" id="KW-1185">Reference proteome</keyword>